<feature type="transmembrane region" description="Helical" evidence="5">
    <location>
        <begin position="143"/>
        <end position="160"/>
    </location>
</feature>
<dbReference type="AlphaFoldDB" id="A0A1B6M2A4"/>
<feature type="non-terminal residue" evidence="6">
    <location>
        <position position="167"/>
    </location>
</feature>
<evidence type="ECO:0000256" key="1">
    <source>
        <dbReference type="ARBA" id="ARBA00004141"/>
    </source>
</evidence>
<evidence type="ECO:0008006" key="7">
    <source>
        <dbReference type="Google" id="ProtNLM"/>
    </source>
</evidence>
<organism evidence="6">
    <name type="scientific">Graphocephala atropunctata</name>
    <dbReference type="NCBI Taxonomy" id="36148"/>
    <lineage>
        <taxon>Eukaryota</taxon>
        <taxon>Metazoa</taxon>
        <taxon>Ecdysozoa</taxon>
        <taxon>Arthropoda</taxon>
        <taxon>Hexapoda</taxon>
        <taxon>Insecta</taxon>
        <taxon>Pterygota</taxon>
        <taxon>Neoptera</taxon>
        <taxon>Paraneoptera</taxon>
        <taxon>Hemiptera</taxon>
        <taxon>Auchenorrhyncha</taxon>
        <taxon>Membracoidea</taxon>
        <taxon>Cicadellidae</taxon>
        <taxon>Cicadellinae</taxon>
        <taxon>Cicadellini</taxon>
        <taxon>Graphocephala</taxon>
    </lineage>
</organism>
<dbReference type="GO" id="GO:0022857">
    <property type="term" value="F:transmembrane transporter activity"/>
    <property type="evidence" value="ECO:0007669"/>
    <property type="project" value="TreeGrafter"/>
</dbReference>
<proteinExistence type="predicted"/>
<evidence type="ECO:0000313" key="6">
    <source>
        <dbReference type="EMBL" id="JAT30024.1"/>
    </source>
</evidence>
<comment type="subcellular location">
    <subcellularLocation>
        <location evidence="1">Membrane</location>
        <topology evidence="1">Multi-pass membrane protein</topology>
    </subcellularLocation>
</comment>
<dbReference type="PANTHER" id="PTHR11662">
    <property type="entry name" value="SOLUTE CARRIER FAMILY 17"/>
    <property type="match status" value="1"/>
</dbReference>
<reference evidence="6" key="1">
    <citation type="submission" date="2015-11" db="EMBL/GenBank/DDBJ databases">
        <title>De novo transcriptome assembly of four potential Pierce s Disease insect vectors from Arizona vineyards.</title>
        <authorList>
            <person name="Tassone E.E."/>
        </authorList>
    </citation>
    <scope>NUCLEOTIDE SEQUENCE</scope>
</reference>
<evidence type="ECO:0000256" key="4">
    <source>
        <dbReference type="ARBA" id="ARBA00023136"/>
    </source>
</evidence>
<dbReference type="InterPro" id="IPR050382">
    <property type="entry name" value="MFS_Na/Anion_cotransporter"/>
</dbReference>
<keyword evidence="3 5" id="KW-1133">Transmembrane helix</keyword>
<feature type="non-terminal residue" evidence="6">
    <location>
        <position position="1"/>
    </location>
</feature>
<evidence type="ECO:0000256" key="3">
    <source>
        <dbReference type="ARBA" id="ARBA00022989"/>
    </source>
</evidence>
<protein>
    <recommendedName>
        <fullName evidence="7">Major facilitator superfamily (MFS) profile domain-containing protein</fullName>
    </recommendedName>
</protein>
<name>A0A1B6M2A4_9HEMI</name>
<evidence type="ECO:0000256" key="2">
    <source>
        <dbReference type="ARBA" id="ARBA00022692"/>
    </source>
</evidence>
<keyword evidence="2 5" id="KW-0812">Transmembrane</keyword>
<keyword evidence="4 5" id="KW-0472">Membrane</keyword>
<dbReference type="PANTHER" id="PTHR11662:SF399">
    <property type="entry name" value="FI19708P1-RELATED"/>
    <property type="match status" value="1"/>
</dbReference>
<dbReference type="GO" id="GO:0006820">
    <property type="term" value="P:monoatomic anion transport"/>
    <property type="evidence" value="ECO:0007669"/>
    <property type="project" value="TreeGrafter"/>
</dbReference>
<gene>
    <name evidence="6" type="ORF">g.51337</name>
</gene>
<sequence>RLPNTLISHYFAGAIGLVWCLLWFGLAYESPFNNPYISELELSFFTPTRYSKRSPDVPWRKMFKSRPFLTLILINCAEQWKFEILAYQVLVPYMENILHVHSEMNELVGMVEMTAIPSAVAAGMLSDWIINNDIFSRTTCRKVFGFAGVVVPIFLIVLVPEMGCDPK</sequence>
<dbReference type="InterPro" id="IPR036259">
    <property type="entry name" value="MFS_trans_sf"/>
</dbReference>
<dbReference type="SUPFAM" id="SSF103473">
    <property type="entry name" value="MFS general substrate transporter"/>
    <property type="match status" value="1"/>
</dbReference>
<feature type="transmembrane region" description="Helical" evidence="5">
    <location>
        <begin position="110"/>
        <end position="131"/>
    </location>
</feature>
<evidence type="ECO:0000256" key="5">
    <source>
        <dbReference type="SAM" id="Phobius"/>
    </source>
</evidence>
<dbReference type="Gene3D" id="1.20.1250.20">
    <property type="entry name" value="MFS general substrate transporter like domains"/>
    <property type="match status" value="1"/>
</dbReference>
<accession>A0A1B6M2A4</accession>
<dbReference type="EMBL" id="GEBQ01009953">
    <property type="protein sequence ID" value="JAT30024.1"/>
    <property type="molecule type" value="Transcribed_RNA"/>
</dbReference>
<feature type="transmembrane region" description="Helical" evidence="5">
    <location>
        <begin position="6"/>
        <end position="28"/>
    </location>
</feature>
<dbReference type="GO" id="GO:0016324">
    <property type="term" value="C:apical plasma membrane"/>
    <property type="evidence" value="ECO:0007669"/>
    <property type="project" value="TreeGrafter"/>
</dbReference>